<dbReference type="EMBL" id="JBHTLR010000008">
    <property type="protein sequence ID" value="MFD1216955.1"/>
    <property type="molecule type" value="Genomic_DNA"/>
</dbReference>
<proteinExistence type="predicted"/>
<sequence length="200" mass="22337">MPQVRQQYYINPFLQDIDNVLATSRTKYRLKANCTAVNTTMWHCLNNVEKEATVLIDGHGAQAGFNEPVNGISNGLSGEQRIYCSPAQIATWLHQYWTLPTSHVKIRLLGCELNHVAQQLAIELGHLGYANIVVGGYIDSVIYDGFDAQTGRGSAYSLVDLGTHNQLFSKSDLDGEERLEWFNAQGQKVTKPFFEKCISV</sequence>
<comment type="caution">
    <text evidence="1">The sequence shown here is derived from an EMBL/GenBank/DDBJ whole genome shotgun (WGS) entry which is preliminary data.</text>
</comment>
<accession>A0ABW3UBR3</accession>
<dbReference type="Proteomes" id="UP001597264">
    <property type="component" value="Unassembled WGS sequence"/>
</dbReference>
<evidence type="ECO:0000313" key="1">
    <source>
        <dbReference type="EMBL" id="MFD1216955.1"/>
    </source>
</evidence>
<name>A0ABW3UBR3_9GAMM</name>
<reference evidence="2" key="1">
    <citation type="journal article" date="2019" name="Int. J. Syst. Evol. Microbiol.">
        <title>The Global Catalogue of Microorganisms (GCM) 10K type strain sequencing project: providing services to taxonomists for standard genome sequencing and annotation.</title>
        <authorList>
            <consortium name="The Broad Institute Genomics Platform"/>
            <consortium name="The Broad Institute Genome Sequencing Center for Infectious Disease"/>
            <person name="Wu L."/>
            <person name="Ma J."/>
        </authorList>
    </citation>
    <scope>NUCLEOTIDE SEQUENCE [LARGE SCALE GENOMIC DNA]</scope>
    <source>
        <strain evidence="2">CCUG 54356</strain>
    </source>
</reference>
<gene>
    <name evidence="1" type="ORF">ACFQ2X_10105</name>
</gene>
<keyword evidence="2" id="KW-1185">Reference proteome</keyword>
<dbReference type="RefSeq" id="WP_230437131.1">
    <property type="nucleotide sequence ID" value="NZ_CP087715.1"/>
</dbReference>
<organism evidence="1 2">
    <name type="scientific">Microbulbifer celer</name>
    <dbReference type="NCBI Taxonomy" id="435905"/>
    <lineage>
        <taxon>Bacteria</taxon>
        <taxon>Pseudomonadati</taxon>
        <taxon>Pseudomonadota</taxon>
        <taxon>Gammaproteobacteria</taxon>
        <taxon>Cellvibrionales</taxon>
        <taxon>Microbulbiferaceae</taxon>
        <taxon>Microbulbifer</taxon>
    </lineage>
</organism>
<protein>
    <submittedName>
        <fullName evidence="1">Uncharacterized protein</fullName>
    </submittedName>
</protein>
<evidence type="ECO:0000313" key="2">
    <source>
        <dbReference type="Proteomes" id="UP001597264"/>
    </source>
</evidence>